<dbReference type="InterPro" id="IPR016186">
    <property type="entry name" value="C-type_lectin-like/link_sf"/>
</dbReference>
<dbReference type="SUPFAM" id="SSF56436">
    <property type="entry name" value="C-type lectin-like"/>
    <property type="match status" value="2"/>
</dbReference>
<feature type="compositionally biased region" description="Polar residues" evidence="1">
    <location>
        <begin position="1"/>
        <end position="15"/>
    </location>
</feature>
<dbReference type="PROSITE" id="PS50041">
    <property type="entry name" value="C_TYPE_LECTIN_2"/>
    <property type="match status" value="1"/>
</dbReference>
<gene>
    <name evidence="3" type="ORF">C0Q70_08985</name>
</gene>
<dbReference type="CDD" id="cd00037">
    <property type="entry name" value="CLECT"/>
    <property type="match status" value="1"/>
</dbReference>
<reference evidence="3 4" key="1">
    <citation type="submission" date="2018-04" db="EMBL/GenBank/DDBJ databases">
        <title>The genome of golden apple snail Pomacea canaliculata provides insight into stress tolerance and invasive adaptation.</title>
        <authorList>
            <person name="Liu C."/>
            <person name="Liu B."/>
            <person name="Ren Y."/>
            <person name="Zhang Y."/>
            <person name="Wang H."/>
            <person name="Li S."/>
            <person name="Jiang F."/>
            <person name="Yin L."/>
            <person name="Zhang G."/>
            <person name="Qian W."/>
            <person name="Fan W."/>
        </authorList>
    </citation>
    <scope>NUCLEOTIDE SEQUENCE [LARGE SCALE GENOMIC DNA]</scope>
    <source>
        <strain evidence="3">SZHN2017</strain>
        <tissue evidence="3">Muscle</tissue>
    </source>
</reference>
<evidence type="ECO:0000313" key="3">
    <source>
        <dbReference type="EMBL" id="PVD29729.1"/>
    </source>
</evidence>
<proteinExistence type="predicted"/>
<evidence type="ECO:0000259" key="2">
    <source>
        <dbReference type="PROSITE" id="PS50041"/>
    </source>
</evidence>
<dbReference type="InterPro" id="IPR050111">
    <property type="entry name" value="C-type_lectin/snaclec_domain"/>
</dbReference>
<dbReference type="Pfam" id="PF00059">
    <property type="entry name" value="Lectin_C"/>
    <property type="match status" value="1"/>
</dbReference>
<dbReference type="InterPro" id="IPR001304">
    <property type="entry name" value="C-type_lectin-like"/>
</dbReference>
<organism evidence="3 4">
    <name type="scientific">Pomacea canaliculata</name>
    <name type="common">Golden apple snail</name>
    <dbReference type="NCBI Taxonomy" id="400727"/>
    <lineage>
        <taxon>Eukaryota</taxon>
        <taxon>Metazoa</taxon>
        <taxon>Spiralia</taxon>
        <taxon>Lophotrochozoa</taxon>
        <taxon>Mollusca</taxon>
        <taxon>Gastropoda</taxon>
        <taxon>Caenogastropoda</taxon>
        <taxon>Architaenioglossa</taxon>
        <taxon>Ampullarioidea</taxon>
        <taxon>Ampullariidae</taxon>
        <taxon>Pomacea</taxon>
    </lineage>
</organism>
<dbReference type="InterPro" id="IPR016187">
    <property type="entry name" value="CTDL_fold"/>
</dbReference>
<dbReference type="PANTHER" id="PTHR22803">
    <property type="entry name" value="MANNOSE, PHOSPHOLIPASE, LECTIN RECEPTOR RELATED"/>
    <property type="match status" value="1"/>
</dbReference>
<feature type="domain" description="C-type lectin" evidence="2">
    <location>
        <begin position="68"/>
        <end position="179"/>
    </location>
</feature>
<evidence type="ECO:0000313" key="4">
    <source>
        <dbReference type="Proteomes" id="UP000245119"/>
    </source>
</evidence>
<dbReference type="Gene3D" id="3.10.100.10">
    <property type="entry name" value="Mannose-Binding Protein A, subunit A"/>
    <property type="match status" value="2"/>
</dbReference>
<comment type="caution">
    <text evidence="3">The sequence shown here is derived from an EMBL/GenBank/DDBJ whole genome shotgun (WGS) entry which is preliminary data.</text>
</comment>
<dbReference type="SMART" id="SM00034">
    <property type="entry name" value="CLECT"/>
    <property type="match status" value="1"/>
</dbReference>
<dbReference type="AlphaFoldDB" id="A0A2T7P8I9"/>
<sequence length="227" mass="25482">MTMMSFLSRSTWSSEPNDDGPAGEDCAFLTPDGTYSDASCFYRSAFVCELESEDAPCPAGWVDQELDFMSLCYYISNSTKEGGATRMEALFRCRRLANRQEAHLVAINSQAEMDFVTSLIKGRPWDGYWTDLTDSRIEGLWQFSNPSDVSPPIPWAKEPNNRGGHENCVQMYPGGRYNDVFQVFLQPHTSPLKSQPGSCCCHWFSQHSSHSSLLSTDSWFSLDAACM</sequence>
<feature type="region of interest" description="Disordered" evidence="1">
    <location>
        <begin position="1"/>
        <end position="25"/>
    </location>
</feature>
<accession>A0A2T7P8I9</accession>
<evidence type="ECO:0000256" key="1">
    <source>
        <dbReference type="SAM" id="MobiDB-lite"/>
    </source>
</evidence>
<protein>
    <recommendedName>
        <fullName evidence="2">C-type lectin domain-containing protein</fullName>
    </recommendedName>
</protein>
<dbReference type="EMBL" id="PZQS01000005">
    <property type="protein sequence ID" value="PVD29729.1"/>
    <property type="molecule type" value="Genomic_DNA"/>
</dbReference>
<dbReference type="OrthoDB" id="6042110at2759"/>
<name>A0A2T7P8I9_POMCA</name>
<dbReference type="Proteomes" id="UP000245119">
    <property type="component" value="Linkage Group LG5"/>
</dbReference>
<keyword evidence="4" id="KW-1185">Reference proteome</keyword>